<keyword evidence="6 12" id="KW-0028">Amino-acid biosynthesis</keyword>
<keyword evidence="7 12" id="KW-0220">Diaminopimelate biosynthesis</keyword>
<evidence type="ECO:0000313" key="17">
    <source>
        <dbReference type="Proteomes" id="UP000286715"/>
    </source>
</evidence>
<evidence type="ECO:0000256" key="10">
    <source>
        <dbReference type="ARBA" id="ARBA00023270"/>
    </source>
</evidence>
<evidence type="ECO:0000256" key="4">
    <source>
        <dbReference type="ARBA" id="ARBA00012086"/>
    </source>
</evidence>
<dbReference type="InterPro" id="IPR005263">
    <property type="entry name" value="DapA"/>
</dbReference>
<evidence type="ECO:0000256" key="9">
    <source>
        <dbReference type="ARBA" id="ARBA00023239"/>
    </source>
</evidence>
<dbReference type="InterPro" id="IPR002220">
    <property type="entry name" value="DapA-like"/>
</dbReference>
<keyword evidence="8 12" id="KW-0457">Lysine biosynthesis</keyword>
<dbReference type="GO" id="GO:0009089">
    <property type="term" value="P:lysine biosynthetic process via diaminopimelate"/>
    <property type="evidence" value="ECO:0007669"/>
    <property type="project" value="UniProtKB-UniRule"/>
</dbReference>
<evidence type="ECO:0000256" key="12">
    <source>
        <dbReference type="HAMAP-Rule" id="MF_00418"/>
    </source>
</evidence>
<dbReference type="PRINTS" id="PR00146">
    <property type="entry name" value="DHPICSNTHASE"/>
</dbReference>
<dbReference type="CDD" id="cd00950">
    <property type="entry name" value="DHDPS"/>
    <property type="match status" value="1"/>
</dbReference>
<feature type="site" description="Part of a proton relay during catalysis" evidence="12">
    <location>
        <position position="46"/>
    </location>
</feature>
<dbReference type="Pfam" id="PF00701">
    <property type="entry name" value="DHDPS"/>
    <property type="match status" value="1"/>
</dbReference>
<feature type="site" description="Part of a proton relay during catalysis" evidence="12">
    <location>
        <position position="109"/>
    </location>
</feature>
<dbReference type="InterPro" id="IPR020625">
    <property type="entry name" value="Schiff_base-form_aldolases_AS"/>
</dbReference>
<dbReference type="AlphaFoldDB" id="A0A401XIR3"/>
<organism evidence="16 17">
    <name type="scientific">Thermaurantimonas aggregans</name>
    <dbReference type="NCBI Taxonomy" id="2173829"/>
    <lineage>
        <taxon>Bacteria</taxon>
        <taxon>Pseudomonadati</taxon>
        <taxon>Bacteroidota</taxon>
        <taxon>Flavobacteriia</taxon>
        <taxon>Flavobacteriales</taxon>
        <taxon>Schleiferiaceae</taxon>
        <taxon>Thermaurantimonas</taxon>
    </lineage>
</organism>
<evidence type="ECO:0000256" key="1">
    <source>
        <dbReference type="ARBA" id="ARBA00003294"/>
    </source>
</evidence>
<proteinExistence type="inferred from homology"/>
<feature type="binding site" evidence="12 15">
    <location>
        <position position="47"/>
    </location>
    <ligand>
        <name>pyruvate</name>
        <dbReference type="ChEBI" id="CHEBI:15361"/>
    </ligand>
</feature>
<evidence type="ECO:0000256" key="2">
    <source>
        <dbReference type="ARBA" id="ARBA00005120"/>
    </source>
</evidence>
<keyword evidence="9 12" id="KW-0456">Lyase</keyword>
<dbReference type="PROSITE" id="PS00666">
    <property type="entry name" value="DHDPS_2"/>
    <property type="match status" value="1"/>
</dbReference>
<evidence type="ECO:0000256" key="14">
    <source>
        <dbReference type="PIRSR" id="PIRSR001365-1"/>
    </source>
</evidence>
<comment type="subunit">
    <text evidence="12">Homotetramer; dimer of dimers.</text>
</comment>
<keyword evidence="17" id="KW-1185">Reference proteome</keyword>
<dbReference type="OrthoDB" id="9782828at2"/>
<dbReference type="EMBL" id="BHZE01000002">
    <property type="protein sequence ID" value="GCD76881.1"/>
    <property type="molecule type" value="Genomic_DNA"/>
</dbReference>
<comment type="pathway">
    <text evidence="2 12">Amino-acid biosynthesis; L-lysine biosynthesis via DAP pathway; (S)-tetrahydrodipicolinate from L-aspartate: step 3/4.</text>
</comment>
<dbReference type="PANTHER" id="PTHR12128:SF66">
    <property type="entry name" value="4-HYDROXY-2-OXOGLUTARATE ALDOLASE, MITOCHONDRIAL"/>
    <property type="match status" value="1"/>
</dbReference>
<evidence type="ECO:0000256" key="13">
    <source>
        <dbReference type="PIRNR" id="PIRNR001365"/>
    </source>
</evidence>
<dbReference type="RefSeq" id="WP_124396947.1">
    <property type="nucleotide sequence ID" value="NZ_BHZE01000002.1"/>
</dbReference>
<evidence type="ECO:0000256" key="7">
    <source>
        <dbReference type="ARBA" id="ARBA00022915"/>
    </source>
</evidence>
<reference evidence="16 17" key="1">
    <citation type="submission" date="2018-11" db="EMBL/GenBank/DDBJ databases">
        <title>Schleiferia aggregans sp. nov., a moderately thermophilic heterotrophic bacterium isolated from microbial mats at a terrestrial hot spring.</title>
        <authorList>
            <person name="Iino T."/>
            <person name="Ohkuma M."/>
            <person name="Haruta S."/>
        </authorList>
    </citation>
    <scope>NUCLEOTIDE SEQUENCE [LARGE SCALE GENOMIC DNA]</scope>
    <source>
        <strain evidence="16 17">LA</strain>
    </source>
</reference>
<evidence type="ECO:0000313" key="16">
    <source>
        <dbReference type="EMBL" id="GCD76881.1"/>
    </source>
</evidence>
<comment type="caution">
    <text evidence="12">Was originally thought to be a dihydrodipicolinate synthase (DHDPS), catalyzing the condensation of (S)-aspartate-beta-semialdehyde [(S)-ASA] and pyruvate to dihydrodipicolinate (DHDP). However, it was shown in E.coli that the product of the enzymatic reaction is not dihydrodipicolinate but in fact (4S)-4-hydroxy-2,3,4,5-tetrahydro-(2S)-dipicolinic acid (HTPA), and that the consecutive dehydration reaction leading to DHDP is not spontaneous but catalyzed by DapB.</text>
</comment>
<evidence type="ECO:0000256" key="6">
    <source>
        <dbReference type="ARBA" id="ARBA00022605"/>
    </source>
</evidence>
<gene>
    <name evidence="12 16" type="primary">dapA</name>
    <name evidence="16" type="ORF">JCM31826_03630</name>
</gene>
<evidence type="ECO:0000256" key="3">
    <source>
        <dbReference type="ARBA" id="ARBA00007592"/>
    </source>
</evidence>
<evidence type="ECO:0000256" key="11">
    <source>
        <dbReference type="ARBA" id="ARBA00047836"/>
    </source>
</evidence>
<feature type="active site" description="Proton donor/acceptor" evidence="12 14">
    <location>
        <position position="135"/>
    </location>
</feature>
<comment type="similarity">
    <text evidence="3 12 13">Belongs to the DapA family.</text>
</comment>
<keyword evidence="5 12" id="KW-0963">Cytoplasm</keyword>
<dbReference type="EC" id="4.3.3.7" evidence="4 12"/>
<dbReference type="GO" id="GO:0008840">
    <property type="term" value="F:4-hydroxy-tetrahydrodipicolinate synthase activity"/>
    <property type="evidence" value="ECO:0007669"/>
    <property type="project" value="UniProtKB-UniRule"/>
</dbReference>
<accession>A0A401XIR3</accession>
<comment type="catalytic activity">
    <reaction evidence="11 12">
        <text>L-aspartate 4-semialdehyde + pyruvate = (2S,4S)-4-hydroxy-2,3,4,5-tetrahydrodipicolinate + H2O + H(+)</text>
        <dbReference type="Rhea" id="RHEA:34171"/>
        <dbReference type="ChEBI" id="CHEBI:15361"/>
        <dbReference type="ChEBI" id="CHEBI:15377"/>
        <dbReference type="ChEBI" id="CHEBI:15378"/>
        <dbReference type="ChEBI" id="CHEBI:67139"/>
        <dbReference type="ChEBI" id="CHEBI:537519"/>
        <dbReference type="EC" id="4.3.3.7"/>
    </reaction>
</comment>
<feature type="active site" description="Schiff-base intermediate with substrate" evidence="12 14">
    <location>
        <position position="164"/>
    </location>
</feature>
<keyword evidence="10 12" id="KW-0704">Schiff base</keyword>
<dbReference type="UniPathway" id="UPA00034">
    <property type="reaction ID" value="UER00017"/>
</dbReference>
<dbReference type="SUPFAM" id="SSF51569">
    <property type="entry name" value="Aldolase"/>
    <property type="match status" value="1"/>
</dbReference>
<feature type="binding site" evidence="12 15">
    <location>
        <position position="206"/>
    </location>
    <ligand>
        <name>pyruvate</name>
        <dbReference type="ChEBI" id="CHEBI:15361"/>
    </ligand>
</feature>
<dbReference type="GO" id="GO:0019877">
    <property type="term" value="P:diaminopimelate biosynthetic process"/>
    <property type="evidence" value="ECO:0007669"/>
    <property type="project" value="UniProtKB-UniRule"/>
</dbReference>
<dbReference type="InterPro" id="IPR013785">
    <property type="entry name" value="Aldolase_TIM"/>
</dbReference>
<evidence type="ECO:0000256" key="8">
    <source>
        <dbReference type="ARBA" id="ARBA00023154"/>
    </source>
</evidence>
<dbReference type="PIRSF" id="PIRSF001365">
    <property type="entry name" value="DHDPS"/>
    <property type="match status" value="1"/>
</dbReference>
<dbReference type="PANTHER" id="PTHR12128">
    <property type="entry name" value="DIHYDRODIPICOLINATE SYNTHASE"/>
    <property type="match status" value="1"/>
</dbReference>
<dbReference type="Gene3D" id="3.20.20.70">
    <property type="entry name" value="Aldolase class I"/>
    <property type="match status" value="1"/>
</dbReference>
<evidence type="ECO:0000256" key="5">
    <source>
        <dbReference type="ARBA" id="ARBA00022490"/>
    </source>
</evidence>
<evidence type="ECO:0000256" key="15">
    <source>
        <dbReference type="PIRSR" id="PIRSR001365-2"/>
    </source>
</evidence>
<sequence>MNALKGTGVALITPFTATGDVDYQAFKKLLHYVIDGGVEYVVVNGTTGESATTDSDEKKKLLEIALEMCEGKAGVVFGIGGNNTAQAVKQLKAFEQKGVLAILSVSPYYNKPTQEGIYQHYKALSEASPLPLIVYNVPGRTSSNVLADTILRLQADFKNIVAVKEASGNLEQIMTIIRDRRKDFLVLSGDDNLTLPIIAIGGDGVISVSGQGFPHIFSQMVRDALAGNIKEAREKHYKLFEITKLLFAEGNPGGIKALLAYLGIIEEHLRLPLWPVSDALRNKMINETKKILA</sequence>
<protein>
    <recommendedName>
        <fullName evidence="4 12">4-hydroxy-tetrahydrodipicolinate synthase</fullName>
        <shortName evidence="12">HTPA synthase</shortName>
        <ecNumber evidence="4 12">4.3.3.7</ecNumber>
    </recommendedName>
</protein>
<dbReference type="GO" id="GO:0005829">
    <property type="term" value="C:cytosol"/>
    <property type="evidence" value="ECO:0007669"/>
    <property type="project" value="TreeGrafter"/>
</dbReference>
<comment type="subcellular location">
    <subcellularLocation>
        <location evidence="12">Cytoplasm</location>
    </subcellularLocation>
</comment>
<dbReference type="Proteomes" id="UP000286715">
    <property type="component" value="Unassembled WGS sequence"/>
</dbReference>
<name>A0A401XIR3_9FLAO</name>
<dbReference type="NCBIfam" id="TIGR00674">
    <property type="entry name" value="dapA"/>
    <property type="match status" value="1"/>
</dbReference>
<comment type="caution">
    <text evidence="16">The sequence shown here is derived from an EMBL/GenBank/DDBJ whole genome shotgun (WGS) entry which is preliminary data.</text>
</comment>
<dbReference type="HAMAP" id="MF_00418">
    <property type="entry name" value="DapA"/>
    <property type="match status" value="1"/>
</dbReference>
<comment type="function">
    <text evidence="1 12">Catalyzes the condensation of (S)-aspartate-beta-semialdehyde [(S)-ASA] and pyruvate to 4-hydroxy-tetrahydrodipicolinate (HTPA).</text>
</comment>
<dbReference type="SMART" id="SM01130">
    <property type="entry name" value="DHDPS"/>
    <property type="match status" value="1"/>
</dbReference>